<keyword evidence="3 5" id="KW-0732">Signal</keyword>
<dbReference type="Pfam" id="PF13416">
    <property type="entry name" value="SBP_bac_8"/>
    <property type="match status" value="1"/>
</dbReference>
<evidence type="ECO:0000313" key="6">
    <source>
        <dbReference type="EMBL" id="TMR35947.1"/>
    </source>
</evidence>
<gene>
    <name evidence="6" type="ORF">ETD85_12020</name>
</gene>
<comment type="subcellular location">
    <subcellularLocation>
        <location evidence="1">Periplasm</location>
    </subcellularLocation>
</comment>
<dbReference type="GO" id="GO:0030975">
    <property type="term" value="F:thiamine binding"/>
    <property type="evidence" value="ECO:0007669"/>
    <property type="project" value="TreeGrafter"/>
</dbReference>
<evidence type="ECO:0000256" key="5">
    <source>
        <dbReference type="SAM" id="SignalP"/>
    </source>
</evidence>
<evidence type="ECO:0000256" key="2">
    <source>
        <dbReference type="ARBA" id="ARBA00022448"/>
    </source>
</evidence>
<dbReference type="GO" id="GO:0015888">
    <property type="term" value="P:thiamine transport"/>
    <property type="evidence" value="ECO:0007669"/>
    <property type="project" value="TreeGrafter"/>
</dbReference>
<dbReference type="PANTHER" id="PTHR30006:SF3">
    <property type="entry name" value="THIAMINE-BINDING PERIPLASMIC PROTEIN"/>
    <property type="match status" value="1"/>
</dbReference>
<evidence type="ECO:0000256" key="1">
    <source>
        <dbReference type="ARBA" id="ARBA00004418"/>
    </source>
</evidence>
<dbReference type="GO" id="GO:0030976">
    <property type="term" value="F:thiamine pyrophosphate binding"/>
    <property type="evidence" value="ECO:0007669"/>
    <property type="project" value="TreeGrafter"/>
</dbReference>
<reference evidence="6 7" key="1">
    <citation type="submission" date="2019-05" db="EMBL/GenBank/DDBJ databases">
        <title>Draft genome sequence of Nonomuraea zeae DSM 100528.</title>
        <authorList>
            <person name="Saricaoglu S."/>
            <person name="Isik K."/>
        </authorList>
    </citation>
    <scope>NUCLEOTIDE SEQUENCE [LARGE SCALE GENOMIC DNA]</scope>
    <source>
        <strain evidence="6 7">DSM 100528</strain>
    </source>
</reference>
<name>A0A5S4GSP3_9ACTN</name>
<dbReference type="PANTHER" id="PTHR30006">
    <property type="entry name" value="THIAMINE-BINDING PERIPLASMIC PROTEIN-RELATED"/>
    <property type="match status" value="1"/>
</dbReference>
<dbReference type="Proteomes" id="UP000306628">
    <property type="component" value="Unassembled WGS sequence"/>
</dbReference>
<evidence type="ECO:0000256" key="4">
    <source>
        <dbReference type="ARBA" id="ARBA00022764"/>
    </source>
</evidence>
<comment type="caution">
    <text evidence="6">The sequence shown here is derived from an EMBL/GenBank/DDBJ whole genome shotgun (WGS) entry which is preliminary data.</text>
</comment>
<keyword evidence="7" id="KW-1185">Reference proteome</keyword>
<organism evidence="6 7">
    <name type="scientific">Nonomuraea zeae</name>
    <dbReference type="NCBI Taxonomy" id="1642303"/>
    <lineage>
        <taxon>Bacteria</taxon>
        <taxon>Bacillati</taxon>
        <taxon>Actinomycetota</taxon>
        <taxon>Actinomycetes</taxon>
        <taxon>Streptosporangiales</taxon>
        <taxon>Streptosporangiaceae</taxon>
        <taxon>Nonomuraea</taxon>
    </lineage>
</organism>
<dbReference type="OrthoDB" id="9815444at2"/>
<dbReference type="Gene3D" id="3.40.190.10">
    <property type="entry name" value="Periplasmic binding protein-like II"/>
    <property type="match status" value="2"/>
</dbReference>
<dbReference type="AlphaFoldDB" id="A0A5S4GSP3"/>
<proteinExistence type="predicted"/>
<feature type="chain" id="PRO_5038678059" evidence="5">
    <location>
        <begin position="33"/>
        <end position="355"/>
    </location>
</feature>
<sequence>MDLPMSMRTALRRSRTSTVAVATALACGLTLAGCGSDGGGDALWYSGFGGTYELSVKKALFDPYAAKAGVEVKIDKNGSNVTQLNEIIKSGRQSPDVVDTETATLAQFMSKGMLKPLDKSKLDVTDVADQSLINEYSVPWYQFSRNLYWNTKTFPDGGPSTWADVWDLAKYPGKRSFPDRPIGTLEVALLASGVPKDKLYPLDVDRAFQWLDKIKSNSIFINQADTAIAQGNVVAGLYTLGRLLDLQKGGASVKYNWTGAPVSVQSLTISKNAANPGKALEVIQRSLSAESQQAILDSLRYTPTVKSVLDKLTPEQRADLPGTEETNKDSFYVDGTWWAQHYDEVVKRWQTWINS</sequence>
<protein>
    <submittedName>
        <fullName evidence="6">Extracellular solute-binding protein</fullName>
    </submittedName>
</protein>
<accession>A0A5S4GSP3</accession>
<feature type="signal peptide" evidence="5">
    <location>
        <begin position="1"/>
        <end position="32"/>
    </location>
</feature>
<dbReference type="SUPFAM" id="SSF53850">
    <property type="entry name" value="Periplasmic binding protein-like II"/>
    <property type="match status" value="1"/>
</dbReference>
<evidence type="ECO:0000313" key="7">
    <source>
        <dbReference type="Proteomes" id="UP000306628"/>
    </source>
</evidence>
<keyword evidence="2" id="KW-0813">Transport</keyword>
<evidence type="ECO:0000256" key="3">
    <source>
        <dbReference type="ARBA" id="ARBA00022729"/>
    </source>
</evidence>
<keyword evidence="4" id="KW-0574">Periplasm</keyword>
<dbReference type="GO" id="GO:0030288">
    <property type="term" value="C:outer membrane-bounded periplasmic space"/>
    <property type="evidence" value="ECO:0007669"/>
    <property type="project" value="TreeGrafter"/>
</dbReference>
<dbReference type="InterPro" id="IPR006059">
    <property type="entry name" value="SBP"/>
</dbReference>
<dbReference type="EMBL" id="VCKX01000028">
    <property type="protein sequence ID" value="TMR35947.1"/>
    <property type="molecule type" value="Genomic_DNA"/>
</dbReference>